<evidence type="ECO:0000256" key="3">
    <source>
        <dbReference type="ARBA" id="ARBA00022827"/>
    </source>
</evidence>
<dbReference type="Gene3D" id="3.50.50.60">
    <property type="entry name" value="FAD/NAD(P)-binding domain"/>
    <property type="match status" value="1"/>
</dbReference>
<evidence type="ECO:0000256" key="1">
    <source>
        <dbReference type="ARBA" id="ARBA00001974"/>
    </source>
</evidence>
<evidence type="ECO:0000256" key="4">
    <source>
        <dbReference type="ARBA" id="ARBA00023002"/>
    </source>
</evidence>
<feature type="domain" description="FAD-binding" evidence="6">
    <location>
        <begin position="6"/>
        <end position="352"/>
    </location>
</feature>
<protein>
    <submittedName>
        <fullName evidence="7">FAD-dependent oxidoreductase</fullName>
    </submittedName>
</protein>
<reference evidence="7" key="1">
    <citation type="submission" date="2022-08" db="EMBL/GenBank/DDBJ databases">
        <title>Chelativorans sichuanense sp. nov., a paraffin oil-degrading bacterium isolated from a mixture of oil-based drill cuttings and paddy soil.</title>
        <authorList>
            <person name="Yu J."/>
            <person name="Liu H."/>
            <person name="Chen Q."/>
        </authorList>
    </citation>
    <scope>NUCLEOTIDE SEQUENCE</scope>
    <source>
        <strain evidence="7">SCAU 2101</strain>
    </source>
</reference>
<evidence type="ECO:0000256" key="5">
    <source>
        <dbReference type="ARBA" id="ARBA00023033"/>
    </source>
</evidence>
<keyword evidence="2" id="KW-0285">Flavoprotein</keyword>
<organism evidence="7 8">
    <name type="scientific">Chelativorans petroleitrophicus</name>
    <dbReference type="NCBI Taxonomy" id="2975484"/>
    <lineage>
        <taxon>Bacteria</taxon>
        <taxon>Pseudomonadati</taxon>
        <taxon>Pseudomonadota</taxon>
        <taxon>Alphaproteobacteria</taxon>
        <taxon>Hyphomicrobiales</taxon>
        <taxon>Phyllobacteriaceae</taxon>
        <taxon>Chelativorans</taxon>
    </lineage>
</organism>
<keyword evidence="4" id="KW-0560">Oxidoreductase</keyword>
<comment type="cofactor">
    <cofactor evidence="1">
        <name>FAD</name>
        <dbReference type="ChEBI" id="CHEBI:57692"/>
    </cofactor>
</comment>
<evidence type="ECO:0000313" key="7">
    <source>
        <dbReference type="EMBL" id="MCT8991278.1"/>
    </source>
</evidence>
<dbReference type="InterPro" id="IPR002938">
    <property type="entry name" value="FAD-bd"/>
</dbReference>
<dbReference type="RefSeq" id="WP_261516203.1">
    <property type="nucleotide sequence ID" value="NZ_JAODNV010000014.1"/>
</dbReference>
<dbReference type="InterPro" id="IPR036188">
    <property type="entry name" value="FAD/NAD-bd_sf"/>
</dbReference>
<comment type="caution">
    <text evidence="7">The sequence shown here is derived from an EMBL/GenBank/DDBJ whole genome shotgun (WGS) entry which is preliminary data.</text>
</comment>
<dbReference type="EMBL" id="JAODNV010000014">
    <property type="protein sequence ID" value="MCT8991278.1"/>
    <property type="molecule type" value="Genomic_DNA"/>
</dbReference>
<evidence type="ECO:0000313" key="8">
    <source>
        <dbReference type="Proteomes" id="UP001149009"/>
    </source>
</evidence>
<sequence>MAGDRIAVAGAGIAGLTAALALARKGFSVTIFERAERLEEIGAGLQLSPNATRILRSLGVLDRLEKDAVKPEAVVLKDAASLSILARVPLSQTAASRWGDSYIVAHRADLQKALLSSITDEPSITLKTGVEVHGVTFGSGVAVRIKEGGHEHEVPCRLLIGADGVWSGLRPLAGGGLSRFTGHVAFRTVLRGDAAGRIGGDILSRKTVTAFLAPGFHLVAYPLRAGAEINLVAVTKGPDIPRGWAGKADTALLLKQAESGAPALAALLREATPWTAWSVHAVSRNSPWIHPGGLALVGDAAHAVTPYAAQGAAMAIEDAAALAALAARENDMAAMLRSFERIRKPRVERVAARGDFNRMVWHAAGPLAFARNLVLRLKSSESLASDLDWLYGYDAEATVEHART</sequence>
<keyword evidence="5" id="KW-0503">Monooxygenase</keyword>
<dbReference type="SUPFAM" id="SSF51905">
    <property type="entry name" value="FAD/NAD(P)-binding domain"/>
    <property type="match status" value="1"/>
</dbReference>
<gene>
    <name evidence="7" type="ORF">NYR54_13410</name>
</gene>
<dbReference type="AlphaFoldDB" id="A0A9X2X9N0"/>
<keyword evidence="3" id="KW-0274">FAD</keyword>
<dbReference type="PANTHER" id="PTHR13789">
    <property type="entry name" value="MONOOXYGENASE"/>
    <property type="match status" value="1"/>
</dbReference>
<keyword evidence="8" id="KW-1185">Reference proteome</keyword>
<dbReference type="Pfam" id="PF01494">
    <property type="entry name" value="FAD_binding_3"/>
    <property type="match status" value="1"/>
</dbReference>
<proteinExistence type="predicted"/>
<dbReference type="PRINTS" id="PR00420">
    <property type="entry name" value="RNGMNOXGNASE"/>
</dbReference>
<dbReference type="Proteomes" id="UP001149009">
    <property type="component" value="Unassembled WGS sequence"/>
</dbReference>
<accession>A0A9X2X9N0</accession>
<dbReference type="GO" id="GO:0071949">
    <property type="term" value="F:FAD binding"/>
    <property type="evidence" value="ECO:0007669"/>
    <property type="project" value="InterPro"/>
</dbReference>
<dbReference type="InterPro" id="IPR050493">
    <property type="entry name" value="FAD-dep_Monooxygenase_BioMet"/>
</dbReference>
<evidence type="ECO:0000259" key="6">
    <source>
        <dbReference type="Pfam" id="PF01494"/>
    </source>
</evidence>
<dbReference type="PANTHER" id="PTHR13789:SF318">
    <property type="entry name" value="GERANYLGERANYL DIPHOSPHATE REDUCTASE"/>
    <property type="match status" value="1"/>
</dbReference>
<evidence type="ECO:0000256" key="2">
    <source>
        <dbReference type="ARBA" id="ARBA00022630"/>
    </source>
</evidence>
<name>A0A9X2X9N0_9HYPH</name>
<dbReference type="GO" id="GO:0004497">
    <property type="term" value="F:monooxygenase activity"/>
    <property type="evidence" value="ECO:0007669"/>
    <property type="project" value="UniProtKB-KW"/>
</dbReference>
<dbReference type="SUPFAM" id="SSF54373">
    <property type="entry name" value="FAD-linked reductases, C-terminal domain"/>
    <property type="match status" value="1"/>
</dbReference>